<protein>
    <submittedName>
        <fullName evidence="2">Ixodegrin B</fullName>
    </submittedName>
</protein>
<reference evidence="2" key="1">
    <citation type="journal article" date="2016" name="Ticks Tick Borne Dis.">
        <title>De novo assembly and annotation of the salivary gland transcriptome of Rhipicephalus appendiculatus male and female ticks during blood feeding.</title>
        <authorList>
            <person name="de Castro M.H."/>
            <person name="de Klerk D."/>
            <person name="Pienaar R."/>
            <person name="Latif A.A."/>
            <person name="Rees D.J."/>
            <person name="Mans B.J."/>
        </authorList>
    </citation>
    <scope>NUCLEOTIDE SEQUENCE</scope>
    <source>
        <tissue evidence="2">Salivary glands</tissue>
    </source>
</reference>
<name>A0A131Z5Y3_RHIAP</name>
<accession>A0A131Z5Y3</accession>
<proteinExistence type="predicted"/>
<organism evidence="2">
    <name type="scientific">Rhipicephalus appendiculatus</name>
    <name type="common">Brown ear tick</name>
    <dbReference type="NCBI Taxonomy" id="34631"/>
    <lineage>
        <taxon>Eukaryota</taxon>
        <taxon>Metazoa</taxon>
        <taxon>Ecdysozoa</taxon>
        <taxon>Arthropoda</taxon>
        <taxon>Chelicerata</taxon>
        <taxon>Arachnida</taxon>
        <taxon>Acari</taxon>
        <taxon>Parasitiformes</taxon>
        <taxon>Ixodida</taxon>
        <taxon>Ixodoidea</taxon>
        <taxon>Ixodidae</taxon>
        <taxon>Rhipicephalinae</taxon>
        <taxon>Rhipicephalus</taxon>
        <taxon>Rhipicephalus</taxon>
    </lineage>
</organism>
<dbReference type="Gene3D" id="2.10.80.10">
    <property type="entry name" value="Lipase, subunit A"/>
    <property type="match status" value="1"/>
</dbReference>
<dbReference type="EMBL" id="GEDV01002179">
    <property type="protein sequence ID" value="JAP86378.1"/>
    <property type="molecule type" value="Transcribed_RNA"/>
</dbReference>
<evidence type="ECO:0000313" key="2">
    <source>
        <dbReference type="EMBL" id="JAP86378.1"/>
    </source>
</evidence>
<evidence type="ECO:0000256" key="1">
    <source>
        <dbReference type="SAM" id="MobiDB-lite"/>
    </source>
</evidence>
<sequence>MSEPVNWSLLELCLRAETCKEEMRYVPRSSLLLFLGVLLLEIIAYHYGNANPALKIQQRTAEEVSANGTDEALRGEGQPCDMTEQCNSTLCCLRINGTSTCQKRPNEAGENCSLPVMLTPFGDEGPYPDACPCTDGLTCVLTKDEKVETRSASVEQDEGHQYGVGTCRRNGSTPKPSVEVEESSS</sequence>
<feature type="region of interest" description="Disordered" evidence="1">
    <location>
        <begin position="148"/>
        <end position="185"/>
    </location>
</feature>
<dbReference type="AlphaFoldDB" id="A0A131Z5Y3"/>